<organism evidence="2 3">
    <name type="scientific">Pedobacter fastidiosus</name>
    <dbReference type="NCBI Taxonomy" id="2765361"/>
    <lineage>
        <taxon>Bacteria</taxon>
        <taxon>Pseudomonadati</taxon>
        <taxon>Bacteroidota</taxon>
        <taxon>Sphingobacteriia</taxon>
        <taxon>Sphingobacteriales</taxon>
        <taxon>Sphingobacteriaceae</taxon>
        <taxon>Pedobacter</taxon>
    </lineage>
</organism>
<protein>
    <recommendedName>
        <fullName evidence="4">Addiction module component</fullName>
    </recommendedName>
</protein>
<evidence type="ECO:0000313" key="2">
    <source>
        <dbReference type="EMBL" id="MBC6110378.1"/>
    </source>
</evidence>
<evidence type="ECO:0008006" key="4">
    <source>
        <dbReference type="Google" id="ProtNLM"/>
    </source>
</evidence>
<gene>
    <name evidence="2" type="ORF">H7U22_08075</name>
</gene>
<dbReference type="EMBL" id="JACRYL010000006">
    <property type="protein sequence ID" value="MBC6110378.1"/>
    <property type="molecule type" value="Genomic_DNA"/>
</dbReference>
<evidence type="ECO:0000256" key="1">
    <source>
        <dbReference type="SAM" id="Coils"/>
    </source>
</evidence>
<dbReference type="RefSeq" id="WP_187070846.1">
    <property type="nucleotide sequence ID" value="NZ_JACRYL010000006.1"/>
</dbReference>
<comment type="caution">
    <text evidence="2">The sequence shown here is derived from an EMBL/GenBank/DDBJ whole genome shotgun (WGS) entry which is preliminary data.</text>
</comment>
<feature type="coiled-coil region" evidence="1">
    <location>
        <begin position="32"/>
        <end position="59"/>
    </location>
</feature>
<keyword evidence="1" id="KW-0175">Coiled coil</keyword>
<dbReference type="Proteomes" id="UP000652755">
    <property type="component" value="Unassembled WGS sequence"/>
</dbReference>
<sequence length="71" mass="8329">MDKSNINFDTLVDTMYNLPLEDRLELKELLEHNIADSRRDEIEANLKAAKKEYKSAELKFSSNINQLKKML</sequence>
<name>A0ABR7KRN9_9SPHI</name>
<proteinExistence type="predicted"/>
<evidence type="ECO:0000313" key="3">
    <source>
        <dbReference type="Proteomes" id="UP000652755"/>
    </source>
</evidence>
<reference evidence="2 3" key="1">
    <citation type="submission" date="2020-08" db="EMBL/GenBank/DDBJ databases">
        <authorList>
            <person name="Sun Q."/>
            <person name="Inoue M."/>
        </authorList>
    </citation>
    <scope>NUCLEOTIDE SEQUENCE [LARGE SCALE GENOMIC DNA]</scope>
    <source>
        <strain evidence="2 3">CCM 8938</strain>
    </source>
</reference>
<accession>A0ABR7KRN9</accession>
<keyword evidence="3" id="KW-1185">Reference proteome</keyword>